<comment type="subcellular location">
    <subcellularLocation>
        <location evidence="1 9">Cell inner membrane</location>
        <topology evidence="1 9">Single-pass membrane protein</topology>
    </subcellularLocation>
</comment>
<evidence type="ECO:0000259" key="10">
    <source>
        <dbReference type="Pfam" id="PF25994"/>
    </source>
</evidence>
<dbReference type="InterPro" id="IPR050739">
    <property type="entry name" value="MFP"/>
</dbReference>
<evidence type="ECO:0000313" key="13">
    <source>
        <dbReference type="Proteomes" id="UP000297734"/>
    </source>
</evidence>
<dbReference type="RefSeq" id="WP_095014207.1">
    <property type="nucleotide sequence ID" value="NZ_QUZT01000010.1"/>
</dbReference>
<keyword evidence="6 9" id="KW-0812">Transmembrane</keyword>
<dbReference type="NCBIfam" id="TIGR01843">
    <property type="entry name" value="type_I_hlyD"/>
    <property type="match status" value="1"/>
</dbReference>
<reference evidence="12 13" key="1">
    <citation type="journal article" date="2019" name="Syst. Appl. Microbiol.">
        <title>New species of pathogenic Pseudomonas isolated from citrus in Tunisia: Proposal of Pseudomonas kairouanensis sp. nov. and Pseudomonas nabeulensis sp. nov.</title>
        <authorList>
            <person name="Oueslati M."/>
            <person name="Mulet M."/>
            <person name="Gomila M."/>
            <person name="Berge O."/>
            <person name="Hajlaoui M.R."/>
            <person name="Lalucat J."/>
            <person name="Sadfi-Zouaoui N."/>
            <person name="Garcia-Valdes E."/>
        </authorList>
    </citation>
    <scope>NUCLEOTIDE SEQUENCE [LARGE SCALE GENOMIC DNA]</scope>
    <source>
        <strain evidence="12 13">E10B</strain>
    </source>
</reference>
<evidence type="ECO:0000256" key="5">
    <source>
        <dbReference type="ARBA" id="ARBA00022519"/>
    </source>
</evidence>
<protein>
    <recommendedName>
        <fullName evidence="9">Membrane fusion protein (MFP) family protein</fullName>
    </recommendedName>
</protein>
<dbReference type="AlphaFoldDB" id="A0A4Z0B7P3"/>
<evidence type="ECO:0000256" key="1">
    <source>
        <dbReference type="ARBA" id="ARBA00004377"/>
    </source>
</evidence>
<evidence type="ECO:0000256" key="9">
    <source>
        <dbReference type="RuleBase" id="RU365093"/>
    </source>
</evidence>
<feature type="domain" description="AprE-like beta-barrel" evidence="11">
    <location>
        <begin position="329"/>
        <end position="418"/>
    </location>
</feature>
<name>A0A4Z0B7P3_9PSED</name>
<evidence type="ECO:0000313" key="12">
    <source>
        <dbReference type="EMBL" id="TFY94573.1"/>
    </source>
</evidence>
<evidence type="ECO:0000256" key="6">
    <source>
        <dbReference type="ARBA" id="ARBA00022692"/>
    </source>
</evidence>
<keyword evidence="4 9" id="KW-1003">Cell membrane</keyword>
<evidence type="ECO:0000256" key="7">
    <source>
        <dbReference type="ARBA" id="ARBA00022989"/>
    </source>
</evidence>
<dbReference type="GO" id="GO:0015031">
    <property type="term" value="P:protein transport"/>
    <property type="evidence" value="ECO:0007669"/>
    <property type="project" value="InterPro"/>
</dbReference>
<dbReference type="OrthoDB" id="9775513at2"/>
<dbReference type="Pfam" id="PF25994">
    <property type="entry name" value="HH_AprE"/>
    <property type="match status" value="1"/>
</dbReference>
<gene>
    <name evidence="12" type="ORF">DYL61_07660</name>
</gene>
<dbReference type="PANTHER" id="PTHR30386:SF17">
    <property type="entry name" value="ALKALINE PROTEASE SECRETION PROTEIN APRE"/>
    <property type="match status" value="1"/>
</dbReference>
<evidence type="ECO:0000256" key="8">
    <source>
        <dbReference type="ARBA" id="ARBA00023136"/>
    </source>
</evidence>
<sequence length="441" mass="48748">MTSNASATTAHQFDGVPVSDKSVRRVGFWIVFLTFGVFGSWAAFAPLDSAAYAPGVVTVQSYRKTVEHLEGGIVKDVLARDGDIVKRGDPIVILDDSQLKAEYETTYSQLIASKAMEARLRAERDNLSTIDFSALLPASTPRGQEARDSETQVFNARRGARLGEVAVLKERIGQLNQQIKGTEAMIGTKQNLGKSYTGEISELDELLAQGFVDKQRLLEQQRKLDMLKSEMADHRSSITKTRLQINETELQILQINKDFNSDVVKQLAEVQTKAYDLQERTTALRDRLSRIVIRAPEDGMVIDMKVHTIGGVIRPGAPIMDIVPSVSRLIVEAHVPPVDIDRIGVGKLADMRFSAFSAATTPVIEGEVIQVSADRMTEERTGQPYYLARVQVTEAGQHKLGDRKLLPGMPADVLIKTGTRTMLQYILQPARNAISQSMIEE</sequence>
<keyword evidence="3 9" id="KW-0813">Transport</keyword>
<keyword evidence="13" id="KW-1185">Reference proteome</keyword>
<accession>A0A4Z0B7P3</accession>
<dbReference type="Gene3D" id="2.40.30.170">
    <property type="match status" value="1"/>
</dbReference>
<comment type="caution">
    <text evidence="12">The sequence shown here is derived from an EMBL/GenBank/DDBJ whole genome shotgun (WGS) entry which is preliminary data.</text>
</comment>
<keyword evidence="8 9" id="KW-0472">Membrane</keyword>
<evidence type="ECO:0000256" key="3">
    <source>
        <dbReference type="ARBA" id="ARBA00022448"/>
    </source>
</evidence>
<dbReference type="InterPro" id="IPR058781">
    <property type="entry name" value="HH_AprE-like"/>
</dbReference>
<comment type="similarity">
    <text evidence="2 9">Belongs to the membrane fusion protein (MFP) (TC 8.A.1) family.</text>
</comment>
<keyword evidence="7 9" id="KW-1133">Transmembrane helix</keyword>
<dbReference type="EMBL" id="QUZT01000010">
    <property type="protein sequence ID" value="TFY94573.1"/>
    <property type="molecule type" value="Genomic_DNA"/>
</dbReference>
<dbReference type="GO" id="GO:0005886">
    <property type="term" value="C:plasma membrane"/>
    <property type="evidence" value="ECO:0007669"/>
    <property type="project" value="UniProtKB-SubCell"/>
</dbReference>
<dbReference type="Proteomes" id="UP000297734">
    <property type="component" value="Unassembled WGS sequence"/>
</dbReference>
<organism evidence="12 13">
    <name type="scientific">Pseudomonas nabeulensis</name>
    <dbReference type="NCBI Taxonomy" id="2293833"/>
    <lineage>
        <taxon>Bacteria</taxon>
        <taxon>Pseudomonadati</taxon>
        <taxon>Pseudomonadota</taxon>
        <taxon>Gammaproteobacteria</taxon>
        <taxon>Pseudomonadales</taxon>
        <taxon>Pseudomonadaceae</taxon>
        <taxon>Pseudomonas</taxon>
    </lineage>
</organism>
<evidence type="ECO:0000256" key="2">
    <source>
        <dbReference type="ARBA" id="ARBA00009477"/>
    </source>
</evidence>
<dbReference type="PANTHER" id="PTHR30386">
    <property type="entry name" value="MEMBRANE FUSION SUBUNIT OF EMRAB-TOLC MULTIDRUG EFFLUX PUMP"/>
    <property type="match status" value="1"/>
</dbReference>
<feature type="transmembrane region" description="Helical" evidence="9">
    <location>
        <begin position="26"/>
        <end position="44"/>
    </location>
</feature>
<keyword evidence="5 9" id="KW-0997">Cell inner membrane</keyword>
<evidence type="ECO:0000259" key="11">
    <source>
        <dbReference type="Pfam" id="PF26002"/>
    </source>
</evidence>
<evidence type="ECO:0000256" key="4">
    <source>
        <dbReference type="ARBA" id="ARBA00022475"/>
    </source>
</evidence>
<feature type="domain" description="AprE-like long alpha-helical hairpin" evidence="10">
    <location>
        <begin position="100"/>
        <end position="287"/>
    </location>
</feature>
<dbReference type="InterPro" id="IPR010129">
    <property type="entry name" value="T1SS_HlyD"/>
</dbReference>
<proteinExistence type="inferred from homology"/>
<dbReference type="Pfam" id="PF26002">
    <property type="entry name" value="Beta-barrel_AprE"/>
    <property type="match status" value="1"/>
</dbReference>
<dbReference type="PRINTS" id="PR01490">
    <property type="entry name" value="RTXTOXIND"/>
</dbReference>
<dbReference type="InterPro" id="IPR058982">
    <property type="entry name" value="Beta-barrel_AprE"/>
</dbReference>